<dbReference type="InterPro" id="IPR028108">
    <property type="entry name" value="DUF4505"/>
</dbReference>
<proteinExistence type="inferred from homology"/>
<dbReference type="GeneID" id="40320036"/>
<dbReference type="EMBL" id="MKKU01000435">
    <property type="protein sequence ID" value="RNF12609.1"/>
    <property type="molecule type" value="Genomic_DNA"/>
</dbReference>
<gene>
    <name evidence="2" type="ORF">Tco025E_06425</name>
</gene>
<evidence type="ECO:0000313" key="2">
    <source>
        <dbReference type="EMBL" id="RNF12609.1"/>
    </source>
</evidence>
<dbReference type="AlphaFoldDB" id="A0A3R7MX25"/>
<dbReference type="PANTHER" id="PTHR31449">
    <property type="entry name" value="UPF0598 PROTEIN C8ORF82"/>
    <property type="match status" value="1"/>
</dbReference>
<reference evidence="2 3" key="1">
    <citation type="journal article" date="2018" name="BMC Genomics">
        <title>Genomic comparison of Trypanosoma conorhini and Trypanosoma rangeli to Trypanosoma cruzi strains of high and low virulence.</title>
        <authorList>
            <person name="Bradwell K.R."/>
            <person name="Koparde V.N."/>
            <person name="Matveyev A.V."/>
            <person name="Serrano M.G."/>
            <person name="Alves J.M."/>
            <person name="Parikh H."/>
            <person name="Huang B."/>
            <person name="Lee V."/>
            <person name="Espinosa-Alvarez O."/>
            <person name="Ortiz P.A."/>
            <person name="Costa-Martins A.G."/>
            <person name="Teixeira M.M."/>
            <person name="Buck G.A."/>
        </authorList>
    </citation>
    <scope>NUCLEOTIDE SEQUENCE [LARGE SCALE GENOMIC DNA]</scope>
    <source>
        <strain evidence="2 3">025E</strain>
    </source>
</reference>
<dbReference type="Pfam" id="PF14956">
    <property type="entry name" value="DUF4505"/>
    <property type="match status" value="1"/>
</dbReference>
<keyword evidence="3" id="KW-1185">Reference proteome</keyword>
<name>A0A3R7MX25_9TRYP</name>
<dbReference type="RefSeq" id="XP_029226587.1">
    <property type="nucleotide sequence ID" value="XM_029373302.1"/>
</dbReference>
<sequence>MPLARRYFYYLNERGQLFHVFDIKGLVEHTRVPSGPTYLGEGSFLDFFYRRLRPNRLPQCVADSVRGTDGAAVMRLDDGCCLTPREFLRHFPYVSVCGAEKNFMKVQDAPVVFTDYNFACGGDEELGGVLLFAGSLQEPFQAAALTVTREGKLFHPITTLEHLQHGAAPAATRGLVGAQVGLKLGFDFVCEELDSDGHFVIDWGGRKHVIAYAEE</sequence>
<dbReference type="Proteomes" id="UP000284403">
    <property type="component" value="Unassembled WGS sequence"/>
</dbReference>
<organism evidence="2 3">
    <name type="scientific">Trypanosoma conorhini</name>
    <dbReference type="NCBI Taxonomy" id="83891"/>
    <lineage>
        <taxon>Eukaryota</taxon>
        <taxon>Discoba</taxon>
        <taxon>Euglenozoa</taxon>
        <taxon>Kinetoplastea</taxon>
        <taxon>Metakinetoplastina</taxon>
        <taxon>Trypanosomatida</taxon>
        <taxon>Trypanosomatidae</taxon>
        <taxon>Trypanosoma</taxon>
    </lineage>
</organism>
<accession>A0A3R7MX25</accession>
<dbReference type="PANTHER" id="PTHR31449:SF3">
    <property type="entry name" value="UPF0598 PROTEIN C8ORF82"/>
    <property type="match status" value="1"/>
</dbReference>
<comment type="caution">
    <text evidence="2">The sequence shown here is derived from an EMBL/GenBank/DDBJ whole genome shotgun (WGS) entry which is preliminary data.</text>
</comment>
<dbReference type="OrthoDB" id="10260024at2759"/>
<comment type="similarity">
    <text evidence="1">Belongs to the UPF0598 family.</text>
</comment>
<protein>
    <submittedName>
        <fullName evidence="2">Putative UPF0598 protein C8orf82</fullName>
    </submittedName>
</protein>
<evidence type="ECO:0000313" key="3">
    <source>
        <dbReference type="Proteomes" id="UP000284403"/>
    </source>
</evidence>
<evidence type="ECO:0000256" key="1">
    <source>
        <dbReference type="ARBA" id="ARBA00006322"/>
    </source>
</evidence>